<feature type="coiled-coil region" evidence="1">
    <location>
        <begin position="334"/>
        <end position="378"/>
    </location>
</feature>
<evidence type="ECO:0000259" key="2">
    <source>
        <dbReference type="Pfam" id="PF20250"/>
    </source>
</evidence>
<dbReference type="OrthoDB" id="9816426at2"/>
<reference evidence="3 4" key="1">
    <citation type="submission" date="2016-10" db="EMBL/GenBank/DDBJ databases">
        <authorList>
            <person name="de Groot N.N."/>
        </authorList>
    </citation>
    <scope>NUCLEOTIDE SEQUENCE [LARGE SCALE GENOMIC DNA]</scope>
    <source>
        <strain evidence="3 4">DSM 21771</strain>
    </source>
</reference>
<keyword evidence="1" id="KW-0175">Coiled coil</keyword>
<evidence type="ECO:0000313" key="3">
    <source>
        <dbReference type="EMBL" id="SDI94291.1"/>
    </source>
</evidence>
<dbReference type="SUPFAM" id="SSF63848">
    <property type="entry name" value="Cell-division inhibitor MinC, C-terminal domain"/>
    <property type="match status" value="1"/>
</dbReference>
<keyword evidence="4" id="KW-1185">Reference proteome</keyword>
<dbReference type="GO" id="GO:0000902">
    <property type="term" value="P:cell morphogenesis"/>
    <property type="evidence" value="ECO:0007669"/>
    <property type="project" value="InterPro"/>
</dbReference>
<dbReference type="EMBL" id="FNEN01000009">
    <property type="protein sequence ID" value="SDI94291.1"/>
    <property type="molecule type" value="Genomic_DNA"/>
</dbReference>
<accession>A0A1G8PP62</accession>
<organism evidence="3 4">
    <name type="scientific">Natribacillus halophilus</name>
    <dbReference type="NCBI Taxonomy" id="549003"/>
    <lineage>
        <taxon>Bacteria</taxon>
        <taxon>Bacillati</taxon>
        <taxon>Bacillota</taxon>
        <taxon>Bacilli</taxon>
        <taxon>Bacillales</taxon>
        <taxon>Bacillaceae</taxon>
        <taxon>Natribacillus</taxon>
    </lineage>
</organism>
<dbReference type="InterPro" id="IPR036145">
    <property type="entry name" value="MinC_C_sf"/>
</dbReference>
<evidence type="ECO:0000256" key="1">
    <source>
        <dbReference type="SAM" id="Coils"/>
    </source>
</evidence>
<dbReference type="Proteomes" id="UP000198853">
    <property type="component" value="Unassembled WGS sequence"/>
</dbReference>
<evidence type="ECO:0000313" key="4">
    <source>
        <dbReference type="Proteomes" id="UP000198853"/>
    </source>
</evidence>
<gene>
    <name evidence="3" type="ORF">SAMN04488123_10938</name>
</gene>
<proteinExistence type="predicted"/>
<sequence length="462" mass="50445">MELKEYVQIKVSADAMLAKCFSVKPMEAGTFSEKDVLNFLHTSGVTFGIETEHIRQWVSDPQNVTFPLIIARGRKPERGKAAYLEATRKNSSLPKDLDTSTSSVDLREGWTIPMASQNEIVARKVEATTGAGGCDVYGKALPGLKGKDFTLRPGKNTALSADGKSLQAIVNGQLSVEGRTVHVYPVYEVPGDITMKTGNIRFNGNVVIHGSVPSGFRISADGDIHIKGSVEASYLTAGGSVFVAEGIAGQGKGEVQARRDVHSGYINQGIVFAGHNIHVFQSILHSHCEAGNALVCTQGKGSIVGGKNTAGRWIKLREAGNALNTSTSFYIGVREQMLKAREEAENTLLQGKEEKAKLQKLHAKLEEKEKEASALTIQDRITKLRIRNTMSELLDKMTRAADTLQDIKSVMKENEGDAIFVTEKAFMNTNVHIGKYKRMITKNRNGINVFLAEGEVVIQDRR</sequence>
<dbReference type="InterPro" id="IPR005646">
    <property type="entry name" value="FapA"/>
</dbReference>
<protein>
    <recommendedName>
        <fullName evidence="2">Flagellar Assembly Protein A N-terminal region domain-containing protein</fullName>
    </recommendedName>
</protein>
<dbReference type="AlphaFoldDB" id="A0A1G8PP62"/>
<dbReference type="InterPro" id="IPR046866">
    <property type="entry name" value="FapA_N"/>
</dbReference>
<dbReference type="Pfam" id="PF03961">
    <property type="entry name" value="FapA"/>
    <property type="match status" value="1"/>
</dbReference>
<dbReference type="RefSeq" id="WP_090398858.1">
    <property type="nucleotide sequence ID" value="NZ_FNEN01000009.1"/>
</dbReference>
<name>A0A1G8PP62_9BACI</name>
<feature type="domain" description="Flagellar Assembly Protein A N-terminal region" evidence="2">
    <location>
        <begin position="7"/>
        <end position="178"/>
    </location>
</feature>
<dbReference type="Pfam" id="PF20250">
    <property type="entry name" value="FapA_N"/>
    <property type="match status" value="1"/>
</dbReference>
<dbReference type="PANTHER" id="PTHR38032">
    <property type="entry name" value="POLYMERASE-RELATED"/>
    <property type="match status" value="1"/>
</dbReference>
<dbReference type="InterPro" id="IPR046865">
    <property type="entry name" value="FapA_b_solenoid"/>
</dbReference>
<dbReference type="PANTHER" id="PTHR38032:SF1">
    <property type="entry name" value="RNA-BINDING PROTEIN KHPB N-TERMINAL DOMAIN-CONTAINING PROTEIN"/>
    <property type="match status" value="1"/>
</dbReference>